<organism evidence="1 2">
    <name type="scientific">Brevibacillus agri</name>
    <dbReference type="NCBI Taxonomy" id="51101"/>
    <lineage>
        <taxon>Bacteria</taxon>
        <taxon>Bacillati</taxon>
        <taxon>Bacillota</taxon>
        <taxon>Bacilli</taxon>
        <taxon>Bacillales</taxon>
        <taxon>Paenibacillaceae</taxon>
        <taxon>Brevibacillus</taxon>
    </lineage>
</organism>
<comment type="caution">
    <text evidence="1">The sequence shown here is derived from an EMBL/GenBank/DDBJ whole genome shotgun (WGS) entry which is preliminary data.</text>
</comment>
<accession>A0A3M8BA76</accession>
<proteinExistence type="predicted"/>
<dbReference type="EMBL" id="RHHN01000011">
    <property type="protein sequence ID" value="RNB59927.1"/>
    <property type="molecule type" value="Genomic_DNA"/>
</dbReference>
<dbReference type="AlphaFoldDB" id="A0A3M8BA76"/>
<evidence type="ECO:0000313" key="2">
    <source>
        <dbReference type="Proteomes" id="UP000276178"/>
    </source>
</evidence>
<gene>
    <name evidence="1" type="ORF">EB820_03885</name>
</gene>
<reference evidence="1 2" key="1">
    <citation type="submission" date="2018-10" db="EMBL/GenBank/DDBJ databases">
        <title>Phylogenomics of Brevibacillus.</title>
        <authorList>
            <person name="Dunlap C."/>
        </authorList>
    </citation>
    <scope>NUCLEOTIDE SEQUENCE [LARGE SCALE GENOMIC DNA]</scope>
    <source>
        <strain evidence="1 2">NRRL NRS 1219</strain>
    </source>
</reference>
<name>A0A3M8BA76_9BACL</name>
<evidence type="ECO:0000313" key="1">
    <source>
        <dbReference type="EMBL" id="RNB59927.1"/>
    </source>
</evidence>
<sequence>MLGLFFCIPAQSPFFPTPFVRRLHSWRHADASATQVAGGGGTYSTGGTHAAQRKAEKQLITEREKGTALCPAFFLLPRVKS</sequence>
<dbReference type="Proteomes" id="UP000276178">
    <property type="component" value="Unassembled WGS sequence"/>
</dbReference>
<protein>
    <submittedName>
        <fullName evidence="1">Uncharacterized protein</fullName>
    </submittedName>
</protein>